<dbReference type="EMBL" id="JBFOHK010000006">
    <property type="protein sequence ID" value="MEW9573633.1"/>
    <property type="molecule type" value="Genomic_DNA"/>
</dbReference>
<evidence type="ECO:0000313" key="2">
    <source>
        <dbReference type="EMBL" id="MEW9573633.1"/>
    </source>
</evidence>
<dbReference type="InterPro" id="IPR032710">
    <property type="entry name" value="NTF2-like_dom_sf"/>
</dbReference>
<evidence type="ECO:0000259" key="1">
    <source>
        <dbReference type="Pfam" id="PF14534"/>
    </source>
</evidence>
<protein>
    <submittedName>
        <fullName evidence="2">DUF4440 domain-containing protein</fullName>
    </submittedName>
</protein>
<dbReference type="Gene3D" id="3.10.450.50">
    <property type="match status" value="1"/>
</dbReference>
<comment type="caution">
    <text evidence="2">The sequence shown here is derived from an EMBL/GenBank/DDBJ whole genome shotgun (WGS) entry which is preliminary data.</text>
</comment>
<evidence type="ECO:0000313" key="3">
    <source>
        <dbReference type="Proteomes" id="UP001556220"/>
    </source>
</evidence>
<name>A0ABV3QIG1_9GAMM</name>
<dbReference type="Pfam" id="PF14534">
    <property type="entry name" value="DUF4440"/>
    <property type="match status" value="1"/>
</dbReference>
<accession>A0ABV3QIG1</accession>
<dbReference type="Proteomes" id="UP001556220">
    <property type="component" value="Unassembled WGS sequence"/>
</dbReference>
<keyword evidence="3" id="KW-1185">Reference proteome</keyword>
<sequence length="132" mass="15370">MSAEPELRTDPALLPVLDELRGREPIFHRPEFGAARADRLAMTVEDFWEVGASGRRYSRDYVLDVLDERQRNPQPDPWETSEFHCRQLADAVYLLTYTLRQGERVTRRATIWQRDADGWKIVFHQGTLVAEA</sequence>
<dbReference type="RefSeq" id="WP_367855693.1">
    <property type="nucleotide sequence ID" value="NZ_JBFOHK010000006.1"/>
</dbReference>
<organism evidence="2 3">
    <name type="scientific">Rhodanobacter lycopersici</name>
    <dbReference type="NCBI Taxonomy" id="3162487"/>
    <lineage>
        <taxon>Bacteria</taxon>
        <taxon>Pseudomonadati</taxon>
        <taxon>Pseudomonadota</taxon>
        <taxon>Gammaproteobacteria</taxon>
        <taxon>Lysobacterales</taxon>
        <taxon>Rhodanobacteraceae</taxon>
        <taxon>Rhodanobacter</taxon>
    </lineage>
</organism>
<feature type="domain" description="DUF4440" evidence="1">
    <location>
        <begin position="43"/>
        <end position="121"/>
    </location>
</feature>
<gene>
    <name evidence="2" type="ORF">ABQJ54_17915</name>
</gene>
<proteinExistence type="predicted"/>
<dbReference type="SUPFAM" id="SSF54427">
    <property type="entry name" value="NTF2-like"/>
    <property type="match status" value="1"/>
</dbReference>
<dbReference type="InterPro" id="IPR027843">
    <property type="entry name" value="DUF4440"/>
</dbReference>
<reference evidence="2 3" key="1">
    <citation type="submission" date="2024-06" db="EMBL/GenBank/DDBJ databases">
        <authorList>
            <person name="Woo H."/>
        </authorList>
    </citation>
    <scope>NUCLEOTIDE SEQUENCE [LARGE SCALE GENOMIC DNA]</scope>
    <source>
        <strain evidence="2 3">Si-c</strain>
    </source>
</reference>